<gene>
    <name evidence="1" type="ORF">I41_09100</name>
</gene>
<keyword evidence="2" id="KW-1185">Reference proteome</keyword>
<evidence type="ECO:0000313" key="1">
    <source>
        <dbReference type="EMBL" id="QDT71750.1"/>
    </source>
</evidence>
<dbReference type="KEGG" id="llh:I41_09100"/>
<accession>A0A517TTP8</accession>
<organism evidence="1 2">
    <name type="scientific">Lacipirellula limnantheis</name>
    <dbReference type="NCBI Taxonomy" id="2528024"/>
    <lineage>
        <taxon>Bacteria</taxon>
        <taxon>Pseudomonadati</taxon>
        <taxon>Planctomycetota</taxon>
        <taxon>Planctomycetia</taxon>
        <taxon>Pirellulales</taxon>
        <taxon>Lacipirellulaceae</taxon>
        <taxon>Lacipirellula</taxon>
    </lineage>
</organism>
<protein>
    <submittedName>
        <fullName evidence="1">Uncharacterized protein</fullName>
    </submittedName>
</protein>
<dbReference type="AlphaFoldDB" id="A0A517TTP8"/>
<name>A0A517TTP8_9BACT</name>
<proteinExistence type="predicted"/>
<reference evidence="1 2" key="1">
    <citation type="submission" date="2019-02" db="EMBL/GenBank/DDBJ databases">
        <title>Deep-cultivation of Planctomycetes and their phenomic and genomic characterization uncovers novel biology.</title>
        <authorList>
            <person name="Wiegand S."/>
            <person name="Jogler M."/>
            <person name="Boedeker C."/>
            <person name="Pinto D."/>
            <person name="Vollmers J."/>
            <person name="Rivas-Marin E."/>
            <person name="Kohn T."/>
            <person name="Peeters S.H."/>
            <person name="Heuer A."/>
            <person name="Rast P."/>
            <person name="Oberbeckmann S."/>
            <person name="Bunk B."/>
            <person name="Jeske O."/>
            <person name="Meyerdierks A."/>
            <person name="Storesund J.E."/>
            <person name="Kallscheuer N."/>
            <person name="Luecker S."/>
            <person name="Lage O.M."/>
            <person name="Pohl T."/>
            <person name="Merkel B.J."/>
            <person name="Hornburger P."/>
            <person name="Mueller R.-W."/>
            <person name="Bruemmer F."/>
            <person name="Labrenz M."/>
            <person name="Spormann A.M."/>
            <person name="Op den Camp H."/>
            <person name="Overmann J."/>
            <person name="Amann R."/>
            <person name="Jetten M.S.M."/>
            <person name="Mascher T."/>
            <person name="Medema M.H."/>
            <person name="Devos D.P."/>
            <person name="Kaster A.-K."/>
            <person name="Ovreas L."/>
            <person name="Rohde M."/>
            <person name="Galperin M.Y."/>
            <person name="Jogler C."/>
        </authorList>
    </citation>
    <scope>NUCLEOTIDE SEQUENCE [LARGE SCALE GENOMIC DNA]</scope>
    <source>
        <strain evidence="1 2">I41</strain>
    </source>
</reference>
<dbReference type="OrthoDB" id="294372at2"/>
<dbReference type="RefSeq" id="WP_145431261.1">
    <property type="nucleotide sequence ID" value="NZ_CP036339.1"/>
</dbReference>
<dbReference type="EMBL" id="CP036339">
    <property type="protein sequence ID" value="QDT71750.1"/>
    <property type="molecule type" value="Genomic_DNA"/>
</dbReference>
<sequence length="232" mass="26357">MIATNDNELRRRWRRQVSSRSIYCPGRAPREGVALGFLIDGWRRDELVELRRLTTIVLFDERAANGRTSIRVLGYRPELVGQEILWTGPQALRLRKDLALPPRPLATGRRLDSRRRDLLELALRLDHRLSQAQRRLERLRHTEPRFPRVWAGFRPSVADQLISDAEQSPGNQLDLASLLAKLRREQDGLSLLPADWIGDDLPRATALFAEQSGLPARQAINAACDGRVPVSA</sequence>
<evidence type="ECO:0000313" key="2">
    <source>
        <dbReference type="Proteomes" id="UP000317909"/>
    </source>
</evidence>
<dbReference type="Proteomes" id="UP000317909">
    <property type="component" value="Chromosome"/>
</dbReference>